<dbReference type="Proteomes" id="UP000002586">
    <property type="component" value="Chromosome"/>
</dbReference>
<name>A0LAC5_MAGMM</name>
<dbReference type="OrthoDB" id="180993at2"/>
<dbReference type="STRING" id="156889.Mmc1_2418"/>
<dbReference type="RefSeq" id="WP_011714038.1">
    <property type="nucleotide sequence ID" value="NC_008576.1"/>
</dbReference>
<dbReference type="InterPro" id="IPR036514">
    <property type="entry name" value="SGNH_hydro_sf"/>
</dbReference>
<accession>A0LAC5</accession>
<keyword evidence="2" id="KW-1185">Reference proteome</keyword>
<dbReference type="SUPFAM" id="SSF52266">
    <property type="entry name" value="SGNH hydrolase"/>
    <property type="match status" value="1"/>
</dbReference>
<dbReference type="HOGENOM" id="CLU_828472_0_0_5"/>
<dbReference type="eggNOG" id="COG2755">
    <property type="taxonomic scope" value="Bacteria"/>
</dbReference>
<reference evidence="1 2" key="2">
    <citation type="journal article" date="2012" name="Int. J. Syst. Evol. Microbiol.">
        <title>Magnetococcus marinus gen. nov., sp. nov., a marine, magnetotactic bacterium that represents a novel lineage (Magnetococcaceae fam. nov.; Magnetococcales ord. nov.) at the base of the Alphaproteobacteria.</title>
        <authorList>
            <person name="Bazylinski D.A."/>
            <person name="Williams T.J."/>
            <person name="Lefevre C.T."/>
            <person name="Berg R.J."/>
            <person name="Zhang C.L."/>
            <person name="Bowser S.S."/>
            <person name="Dean A.J."/>
            <person name="Beveridge T.J."/>
        </authorList>
    </citation>
    <scope>NUCLEOTIDE SEQUENCE [LARGE SCALE GENOMIC DNA]</scope>
    <source>
        <strain evidence="2">ATCC BAA-1437 / JCM 17883 / MC-1</strain>
    </source>
</reference>
<dbReference type="KEGG" id="mgm:Mmc1_2418"/>
<evidence type="ECO:0000313" key="1">
    <source>
        <dbReference type="EMBL" id="ABK44918.1"/>
    </source>
</evidence>
<sequence length="335" mass="37328" precursor="true">MWHLIKRSLTPLVVGLTLLFVAVEVGIDLFAPTVKQGRFNYGYDHEAGLEIEGEQAALVRSAGRRYRPQAFPLHPVGMRLAVVGDSVPRGNSLESSYAKQLERLLQQRGVAAHGVNAGVAGQGSRRLQPIVAQMLRINSGWIIYHLNDSNEFEDEREWKRAQQFQGWSPGNWLMKSFIIRRLYEAKTEQLYWKWLSPNLRAANMVSDADAEVRAAADKETVARWHQRLAKVTTETVERTVQAGAQMVLVVQAISRTGPDGGLQLEKIAHLEQLAQNLSLQQGGRVLSLSMYDLFAGQDLPALFKDGTHLTNLGHTMLAEALAPHVTHHTAVAARY</sequence>
<dbReference type="Gene3D" id="3.40.50.1110">
    <property type="entry name" value="SGNH hydrolase"/>
    <property type="match status" value="1"/>
</dbReference>
<dbReference type="EMBL" id="CP000471">
    <property type="protein sequence ID" value="ABK44918.1"/>
    <property type="molecule type" value="Genomic_DNA"/>
</dbReference>
<evidence type="ECO:0000313" key="2">
    <source>
        <dbReference type="Proteomes" id="UP000002586"/>
    </source>
</evidence>
<protein>
    <recommendedName>
        <fullName evidence="3">SGNH hydrolase-type esterase domain-containing protein</fullName>
    </recommendedName>
</protein>
<dbReference type="GO" id="GO:0016788">
    <property type="term" value="F:hydrolase activity, acting on ester bonds"/>
    <property type="evidence" value="ECO:0007669"/>
    <property type="project" value="UniProtKB-ARBA"/>
</dbReference>
<reference evidence="2" key="1">
    <citation type="journal article" date="2009" name="Appl. Environ. Microbiol.">
        <title>Complete genome sequence of the chemolithoautotrophic marine magnetotactic coccus strain MC-1.</title>
        <authorList>
            <person name="Schubbe S."/>
            <person name="Williams T.J."/>
            <person name="Xie G."/>
            <person name="Kiss H.E."/>
            <person name="Brettin T.S."/>
            <person name="Martinez D."/>
            <person name="Ross C.A."/>
            <person name="Schuler D."/>
            <person name="Cox B.L."/>
            <person name="Nealson K.H."/>
            <person name="Bazylinski D.A."/>
        </authorList>
    </citation>
    <scope>NUCLEOTIDE SEQUENCE [LARGE SCALE GENOMIC DNA]</scope>
    <source>
        <strain evidence="2">ATCC BAA-1437 / JCM 17883 / MC-1</strain>
    </source>
</reference>
<gene>
    <name evidence="1" type="ordered locus">Mmc1_2418</name>
</gene>
<evidence type="ECO:0008006" key="3">
    <source>
        <dbReference type="Google" id="ProtNLM"/>
    </source>
</evidence>
<organism evidence="1 2">
    <name type="scientific">Magnetococcus marinus (strain ATCC BAA-1437 / JCM 17883 / MC-1)</name>
    <dbReference type="NCBI Taxonomy" id="156889"/>
    <lineage>
        <taxon>Bacteria</taxon>
        <taxon>Pseudomonadati</taxon>
        <taxon>Pseudomonadota</taxon>
        <taxon>Magnetococcia</taxon>
        <taxon>Magnetococcales</taxon>
        <taxon>Magnetococcaceae</taxon>
        <taxon>Magnetococcus</taxon>
    </lineage>
</organism>
<proteinExistence type="predicted"/>
<dbReference type="AlphaFoldDB" id="A0LAC5"/>